<evidence type="ECO:0000313" key="3">
    <source>
        <dbReference type="Proteomes" id="UP000186922"/>
    </source>
</evidence>
<keyword evidence="1" id="KW-0732">Signal</keyword>
<evidence type="ECO:0000256" key="1">
    <source>
        <dbReference type="SAM" id="SignalP"/>
    </source>
</evidence>
<dbReference type="Gene3D" id="1.10.132.110">
    <property type="entry name" value="Serum amyloid A protein"/>
    <property type="match status" value="1"/>
</dbReference>
<proteinExistence type="predicted"/>
<dbReference type="OrthoDB" id="6112826at2759"/>
<evidence type="ECO:0000313" key="2">
    <source>
        <dbReference type="EMBL" id="GAV03955.1"/>
    </source>
</evidence>
<sequence>MTLCKVVILAVVLPAIYCGIVHIPSVTLGPFGCAAGVQAMTRAYRDMQSGGCNYCDRYFHCRGSYEAGQIGGAACDGWVDQLKDLYSDRQQNQDTQQDVEASLYGLAGGDCDLYLQPQYGCRWNPRTRSCRF</sequence>
<keyword evidence="3" id="KW-1185">Reference proteome</keyword>
<reference evidence="2 3" key="1">
    <citation type="journal article" date="2016" name="Nat. Commun.">
        <title>Extremotolerant tardigrade genome and improved radiotolerance of human cultured cells by tardigrade-unique protein.</title>
        <authorList>
            <person name="Hashimoto T."/>
            <person name="Horikawa D.D."/>
            <person name="Saito Y."/>
            <person name="Kuwahara H."/>
            <person name="Kozuka-Hata H."/>
            <person name="Shin-I T."/>
            <person name="Minakuchi Y."/>
            <person name="Ohishi K."/>
            <person name="Motoyama A."/>
            <person name="Aizu T."/>
            <person name="Enomoto A."/>
            <person name="Kondo K."/>
            <person name="Tanaka S."/>
            <person name="Hara Y."/>
            <person name="Koshikawa S."/>
            <person name="Sagara H."/>
            <person name="Miura T."/>
            <person name="Yokobori S."/>
            <person name="Miyagawa K."/>
            <person name="Suzuki Y."/>
            <person name="Kubo T."/>
            <person name="Oyama M."/>
            <person name="Kohara Y."/>
            <person name="Fujiyama A."/>
            <person name="Arakawa K."/>
            <person name="Katayama T."/>
            <person name="Toyoda A."/>
            <person name="Kunieda T."/>
        </authorList>
    </citation>
    <scope>NUCLEOTIDE SEQUENCE [LARGE SCALE GENOMIC DNA]</scope>
    <source>
        <strain evidence="2 3">YOKOZUNA-1</strain>
    </source>
</reference>
<protein>
    <submittedName>
        <fullName evidence="2">Uncharacterized protein</fullName>
    </submittedName>
</protein>
<dbReference type="Proteomes" id="UP000186922">
    <property type="component" value="Unassembled WGS sequence"/>
</dbReference>
<dbReference type="SMART" id="SM00197">
    <property type="entry name" value="SAA"/>
    <property type="match status" value="1"/>
</dbReference>
<dbReference type="InterPro" id="IPR000096">
    <property type="entry name" value="Serum_amyloid_A"/>
</dbReference>
<accession>A0A1D1VQW3</accession>
<dbReference type="Pfam" id="PF00277">
    <property type="entry name" value="SAA"/>
    <property type="match status" value="1"/>
</dbReference>
<name>A0A1D1VQW3_RAMVA</name>
<comment type="caution">
    <text evidence="2">The sequence shown here is derived from an EMBL/GenBank/DDBJ whole genome shotgun (WGS) entry which is preliminary data.</text>
</comment>
<dbReference type="GO" id="GO:0005576">
    <property type="term" value="C:extracellular region"/>
    <property type="evidence" value="ECO:0007669"/>
    <property type="project" value="InterPro"/>
</dbReference>
<dbReference type="EMBL" id="BDGG01000010">
    <property type="protein sequence ID" value="GAV03955.1"/>
    <property type="molecule type" value="Genomic_DNA"/>
</dbReference>
<organism evidence="2 3">
    <name type="scientific">Ramazzottius varieornatus</name>
    <name type="common">Water bear</name>
    <name type="synonym">Tardigrade</name>
    <dbReference type="NCBI Taxonomy" id="947166"/>
    <lineage>
        <taxon>Eukaryota</taxon>
        <taxon>Metazoa</taxon>
        <taxon>Ecdysozoa</taxon>
        <taxon>Tardigrada</taxon>
        <taxon>Eutardigrada</taxon>
        <taxon>Parachela</taxon>
        <taxon>Hypsibioidea</taxon>
        <taxon>Ramazzottiidae</taxon>
        <taxon>Ramazzottius</taxon>
    </lineage>
</organism>
<feature type="signal peptide" evidence="1">
    <location>
        <begin position="1"/>
        <end position="18"/>
    </location>
</feature>
<dbReference type="AlphaFoldDB" id="A0A1D1VQW3"/>
<gene>
    <name evidence="2" type="primary">RvY_14310-1</name>
    <name evidence="2" type="synonym">RvY_14310.1</name>
    <name evidence="2" type="ORF">RvY_14310</name>
</gene>
<feature type="chain" id="PRO_5008898736" evidence="1">
    <location>
        <begin position="19"/>
        <end position="132"/>
    </location>
</feature>